<dbReference type="EMBL" id="BSRA01000023">
    <property type="protein sequence ID" value="GLV14978.1"/>
    <property type="molecule type" value="Genomic_DNA"/>
</dbReference>
<organism evidence="3 4">
    <name type="scientific">Alicyclobacillus hesperidum</name>
    <dbReference type="NCBI Taxonomy" id="89784"/>
    <lineage>
        <taxon>Bacteria</taxon>
        <taxon>Bacillati</taxon>
        <taxon>Bacillota</taxon>
        <taxon>Bacilli</taxon>
        <taxon>Bacillales</taxon>
        <taxon>Alicyclobacillaceae</taxon>
        <taxon>Alicyclobacillus</taxon>
    </lineage>
</organism>
<keyword evidence="1" id="KW-1133">Transmembrane helix</keyword>
<dbReference type="Proteomes" id="UP000182589">
    <property type="component" value="Unassembled WGS sequence"/>
</dbReference>
<keyword evidence="4" id="KW-1185">Reference proteome</keyword>
<protein>
    <submittedName>
        <fullName evidence="3">Uncharacterized protein</fullName>
    </submittedName>
</protein>
<keyword evidence="1" id="KW-0472">Membrane</keyword>
<dbReference type="RefSeq" id="WP_074694000.1">
    <property type="nucleotide sequence ID" value="NZ_BSRA01000023.1"/>
</dbReference>
<gene>
    <name evidence="2" type="ORF">Heshes_26640</name>
    <name evidence="3" type="ORF">SAMN04489725_1451</name>
</gene>
<evidence type="ECO:0000313" key="4">
    <source>
        <dbReference type="Proteomes" id="UP000182589"/>
    </source>
</evidence>
<reference evidence="2" key="3">
    <citation type="submission" date="2023-02" db="EMBL/GenBank/DDBJ databases">
        <title>Proposal of a novel subspecies: Alicyclobacillus hesperidum subspecies aegle.</title>
        <authorList>
            <person name="Goto K."/>
            <person name="Fujii T."/>
            <person name="Yasui K."/>
            <person name="Mochida K."/>
            <person name="Kato-Tanaka Y."/>
            <person name="Morohoshi S."/>
            <person name="An S.Y."/>
            <person name="Kasai H."/>
            <person name="Yokota A."/>
        </authorList>
    </citation>
    <scope>NUCLEOTIDE SEQUENCE</scope>
    <source>
        <strain evidence="2">DSM 12766</strain>
    </source>
</reference>
<feature type="transmembrane region" description="Helical" evidence="1">
    <location>
        <begin position="51"/>
        <end position="73"/>
    </location>
</feature>
<dbReference type="AlphaFoldDB" id="A0A1H2YL92"/>
<evidence type="ECO:0000313" key="2">
    <source>
        <dbReference type="EMBL" id="GLV14978.1"/>
    </source>
</evidence>
<evidence type="ECO:0000313" key="3">
    <source>
        <dbReference type="EMBL" id="SDX06002.1"/>
    </source>
</evidence>
<sequence length="78" mass="8861">MKSKFALTENDRRKRSRASKQLGIIALLMLFNYVMLVSGEYKDLGHGLLGGVISGIWILVNALILAIIVQIIYDRRRE</sequence>
<evidence type="ECO:0000256" key="1">
    <source>
        <dbReference type="SAM" id="Phobius"/>
    </source>
</evidence>
<keyword evidence="1" id="KW-0812">Transmembrane</keyword>
<reference evidence="3" key="1">
    <citation type="submission" date="2016-10" db="EMBL/GenBank/DDBJ databases">
        <authorList>
            <person name="de Groot N.N."/>
        </authorList>
    </citation>
    <scope>NUCLEOTIDE SEQUENCE [LARGE SCALE GENOMIC DNA]</scope>
    <source>
        <strain evidence="3">DSM 12489</strain>
    </source>
</reference>
<name>A0A1H2YL92_9BACL</name>
<dbReference type="Proteomes" id="UP001157137">
    <property type="component" value="Unassembled WGS sequence"/>
</dbReference>
<accession>A0A1H2YL92</accession>
<feature type="transmembrane region" description="Helical" evidence="1">
    <location>
        <begin position="21"/>
        <end position="39"/>
    </location>
</feature>
<reference evidence="4" key="2">
    <citation type="submission" date="2016-10" db="EMBL/GenBank/DDBJ databases">
        <authorList>
            <person name="Varghese N."/>
        </authorList>
    </citation>
    <scope>NUCLEOTIDE SEQUENCE [LARGE SCALE GENOMIC DNA]</scope>
    <source>
        <strain evidence="4">DSM 12489</strain>
    </source>
</reference>
<dbReference type="EMBL" id="FNOJ01000045">
    <property type="protein sequence ID" value="SDX06002.1"/>
    <property type="molecule type" value="Genomic_DNA"/>
</dbReference>
<proteinExistence type="predicted"/>